<protein>
    <recommendedName>
        <fullName evidence="4">DUF1275 domain protein</fullName>
    </recommendedName>
</protein>
<name>A0A5C3KYG9_COPMA</name>
<keyword evidence="1" id="KW-0812">Transmembrane</keyword>
<gene>
    <name evidence="2" type="ORF">FA15DRAFT_668583</name>
</gene>
<feature type="transmembrane region" description="Helical" evidence="1">
    <location>
        <begin position="275"/>
        <end position="292"/>
    </location>
</feature>
<feature type="transmembrane region" description="Helical" evidence="1">
    <location>
        <begin position="189"/>
        <end position="205"/>
    </location>
</feature>
<keyword evidence="1" id="KW-0472">Membrane</keyword>
<feature type="transmembrane region" description="Helical" evidence="1">
    <location>
        <begin position="217"/>
        <end position="235"/>
    </location>
</feature>
<reference evidence="2 3" key="1">
    <citation type="journal article" date="2019" name="Nat. Ecol. Evol.">
        <title>Megaphylogeny resolves global patterns of mushroom evolution.</title>
        <authorList>
            <person name="Varga T."/>
            <person name="Krizsan K."/>
            <person name="Foldi C."/>
            <person name="Dima B."/>
            <person name="Sanchez-Garcia M."/>
            <person name="Sanchez-Ramirez S."/>
            <person name="Szollosi G.J."/>
            <person name="Szarkandi J.G."/>
            <person name="Papp V."/>
            <person name="Albert L."/>
            <person name="Andreopoulos W."/>
            <person name="Angelini C."/>
            <person name="Antonin V."/>
            <person name="Barry K.W."/>
            <person name="Bougher N.L."/>
            <person name="Buchanan P."/>
            <person name="Buyck B."/>
            <person name="Bense V."/>
            <person name="Catcheside P."/>
            <person name="Chovatia M."/>
            <person name="Cooper J."/>
            <person name="Damon W."/>
            <person name="Desjardin D."/>
            <person name="Finy P."/>
            <person name="Geml J."/>
            <person name="Haridas S."/>
            <person name="Hughes K."/>
            <person name="Justo A."/>
            <person name="Karasinski D."/>
            <person name="Kautmanova I."/>
            <person name="Kiss B."/>
            <person name="Kocsube S."/>
            <person name="Kotiranta H."/>
            <person name="LaButti K.M."/>
            <person name="Lechner B.E."/>
            <person name="Liimatainen K."/>
            <person name="Lipzen A."/>
            <person name="Lukacs Z."/>
            <person name="Mihaltcheva S."/>
            <person name="Morgado L.N."/>
            <person name="Niskanen T."/>
            <person name="Noordeloos M.E."/>
            <person name="Ohm R.A."/>
            <person name="Ortiz-Santana B."/>
            <person name="Ovrebo C."/>
            <person name="Racz N."/>
            <person name="Riley R."/>
            <person name="Savchenko A."/>
            <person name="Shiryaev A."/>
            <person name="Soop K."/>
            <person name="Spirin V."/>
            <person name="Szebenyi C."/>
            <person name="Tomsovsky M."/>
            <person name="Tulloss R.E."/>
            <person name="Uehling J."/>
            <person name="Grigoriev I.V."/>
            <person name="Vagvolgyi C."/>
            <person name="Papp T."/>
            <person name="Martin F.M."/>
            <person name="Miettinen O."/>
            <person name="Hibbett D.S."/>
            <person name="Nagy L.G."/>
        </authorList>
    </citation>
    <scope>NUCLEOTIDE SEQUENCE [LARGE SCALE GENOMIC DNA]</scope>
    <source>
        <strain evidence="2 3">CBS 121175</strain>
    </source>
</reference>
<evidence type="ECO:0000313" key="2">
    <source>
        <dbReference type="EMBL" id="TFK25357.1"/>
    </source>
</evidence>
<feature type="transmembrane region" description="Helical" evidence="1">
    <location>
        <begin position="163"/>
        <end position="183"/>
    </location>
</feature>
<feature type="transmembrane region" description="Helical" evidence="1">
    <location>
        <begin position="241"/>
        <end position="263"/>
    </location>
</feature>
<evidence type="ECO:0000313" key="3">
    <source>
        <dbReference type="Proteomes" id="UP000307440"/>
    </source>
</evidence>
<proteinExistence type="predicted"/>
<feature type="transmembrane region" description="Helical" evidence="1">
    <location>
        <begin position="298"/>
        <end position="318"/>
    </location>
</feature>
<organism evidence="2 3">
    <name type="scientific">Coprinopsis marcescibilis</name>
    <name type="common">Agaric fungus</name>
    <name type="synonym">Psathyrella marcescibilis</name>
    <dbReference type="NCBI Taxonomy" id="230819"/>
    <lineage>
        <taxon>Eukaryota</taxon>
        <taxon>Fungi</taxon>
        <taxon>Dikarya</taxon>
        <taxon>Basidiomycota</taxon>
        <taxon>Agaricomycotina</taxon>
        <taxon>Agaricomycetes</taxon>
        <taxon>Agaricomycetidae</taxon>
        <taxon>Agaricales</taxon>
        <taxon>Agaricineae</taxon>
        <taxon>Psathyrellaceae</taxon>
        <taxon>Coprinopsis</taxon>
    </lineage>
</organism>
<dbReference type="InterPro" id="IPR010699">
    <property type="entry name" value="DUF1275"/>
</dbReference>
<evidence type="ECO:0008006" key="4">
    <source>
        <dbReference type="Google" id="ProtNLM"/>
    </source>
</evidence>
<keyword evidence="1" id="KW-1133">Transmembrane helix</keyword>
<dbReference type="Proteomes" id="UP000307440">
    <property type="component" value="Unassembled WGS sequence"/>
</dbReference>
<dbReference type="Pfam" id="PF06912">
    <property type="entry name" value="DUF1275"/>
    <property type="match status" value="1"/>
</dbReference>
<evidence type="ECO:0000256" key="1">
    <source>
        <dbReference type="SAM" id="Phobius"/>
    </source>
</evidence>
<dbReference type="EMBL" id="ML210187">
    <property type="protein sequence ID" value="TFK25357.1"/>
    <property type="molecule type" value="Genomic_DNA"/>
</dbReference>
<dbReference type="AlphaFoldDB" id="A0A5C3KYG9"/>
<dbReference type="PANTHER" id="PTHR37488:SF2">
    <property type="entry name" value="DUF1275 DOMAIN-CONTAINING PROTEIN"/>
    <property type="match status" value="1"/>
</dbReference>
<sequence length="326" mass="34584">MESSSSTSSLMKHPENGIQHYRSVNGGSSVSSDSAEEPARNTVGLLASLRHSLTSEVDAGKVAPFLSAYAFMTGYIDAISFSSIFVWCGFQTGNFAQLALAFARRLESVFLTTPAPTAFTVRPVLQNVPPPSEAQSFCSLVAFIAGLLIFGRLGDKIGTHKRGWLVGGTLIQACLTLASALTFWSLEAAPIPALAVAVGAGDAAFSTQTVAVVSMRYFFGIACLSASLGVQGIMARRLNTPFSTTIVLTAAFVELATDPALFYVRRSVPSRDHKWMVIGYLFLGVVVGRLVLGQLGTAATIGVAVLIRVAIAFSWLLIPARHVHLP</sequence>
<dbReference type="OrthoDB" id="5288586at2759"/>
<accession>A0A5C3KYG9</accession>
<dbReference type="PANTHER" id="PTHR37488">
    <property type="entry name" value="DUF1275 DOMAIN-CONTAINING PROTEIN"/>
    <property type="match status" value="1"/>
</dbReference>
<keyword evidence="3" id="KW-1185">Reference proteome</keyword>